<reference evidence="4 5" key="1">
    <citation type="submission" date="2018-06" db="EMBL/GenBank/DDBJ databases">
        <title>Streptacidiphilus pinicola sp. nov., isolated from pine grove soil.</title>
        <authorList>
            <person name="Roh S.G."/>
            <person name="Park S."/>
            <person name="Kim M.-K."/>
            <person name="Yun B.-R."/>
            <person name="Park J."/>
            <person name="Kim M.J."/>
            <person name="Kim Y.S."/>
            <person name="Kim S.B."/>
        </authorList>
    </citation>
    <scope>NUCLEOTIDE SEQUENCE [LARGE SCALE GENOMIC DNA]</scope>
    <source>
        <strain evidence="4 5">MMS16-CNU450</strain>
    </source>
</reference>
<keyword evidence="2" id="KW-0812">Transmembrane</keyword>
<feature type="chain" id="PRO_5016099841" description="Gram-positive cocci surface proteins LPxTG domain-containing protein" evidence="3">
    <location>
        <begin position="31"/>
        <end position="386"/>
    </location>
</feature>
<keyword evidence="2" id="KW-0472">Membrane</keyword>
<keyword evidence="5" id="KW-1185">Reference proteome</keyword>
<dbReference type="Gene3D" id="2.60.40.3440">
    <property type="match status" value="1"/>
</dbReference>
<protein>
    <recommendedName>
        <fullName evidence="6">Gram-positive cocci surface proteins LPxTG domain-containing protein</fullName>
    </recommendedName>
</protein>
<evidence type="ECO:0008006" key="6">
    <source>
        <dbReference type="Google" id="ProtNLM"/>
    </source>
</evidence>
<evidence type="ECO:0000256" key="2">
    <source>
        <dbReference type="SAM" id="Phobius"/>
    </source>
</evidence>
<evidence type="ECO:0000256" key="1">
    <source>
        <dbReference type="SAM" id="MobiDB-lite"/>
    </source>
</evidence>
<evidence type="ECO:0000313" key="4">
    <source>
        <dbReference type="EMBL" id="RAG83197.1"/>
    </source>
</evidence>
<evidence type="ECO:0000256" key="3">
    <source>
        <dbReference type="SAM" id="SignalP"/>
    </source>
</evidence>
<proteinExistence type="predicted"/>
<dbReference type="Proteomes" id="UP000248889">
    <property type="component" value="Unassembled WGS sequence"/>
</dbReference>
<feature type="transmembrane region" description="Helical" evidence="2">
    <location>
        <begin position="353"/>
        <end position="373"/>
    </location>
</feature>
<comment type="caution">
    <text evidence="4">The sequence shown here is derived from an EMBL/GenBank/DDBJ whole genome shotgun (WGS) entry which is preliminary data.</text>
</comment>
<feature type="signal peptide" evidence="3">
    <location>
        <begin position="1"/>
        <end position="30"/>
    </location>
</feature>
<organism evidence="4 5">
    <name type="scientific">Streptacidiphilus pinicola</name>
    <dbReference type="NCBI Taxonomy" id="2219663"/>
    <lineage>
        <taxon>Bacteria</taxon>
        <taxon>Bacillati</taxon>
        <taxon>Actinomycetota</taxon>
        <taxon>Actinomycetes</taxon>
        <taxon>Kitasatosporales</taxon>
        <taxon>Streptomycetaceae</taxon>
        <taxon>Streptacidiphilus</taxon>
    </lineage>
</organism>
<feature type="compositionally biased region" description="Low complexity" evidence="1">
    <location>
        <begin position="241"/>
        <end position="254"/>
    </location>
</feature>
<feature type="region of interest" description="Disordered" evidence="1">
    <location>
        <begin position="227"/>
        <end position="263"/>
    </location>
</feature>
<dbReference type="EMBL" id="QKYN01000092">
    <property type="protein sequence ID" value="RAG83197.1"/>
    <property type="molecule type" value="Genomic_DNA"/>
</dbReference>
<gene>
    <name evidence="4" type="ORF">DN069_23465</name>
</gene>
<accession>A0A2X0IFB0</accession>
<evidence type="ECO:0000313" key="5">
    <source>
        <dbReference type="Proteomes" id="UP000248889"/>
    </source>
</evidence>
<keyword evidence="2" id="KW-1133">Transmembrane helix</keyword>
<keyword evidence="3" id="KW-0732">Signal</keyword>
<name>A0A2X0IFB0_9ACTN</name>
<dbReference type="NCBIfam" id="TIGR01167">
    <property type="entry name" value="LPXTG_anchor"/>
    <property type="match status" value="1"/>
</dbReference>
<dbReference type="AlphaFoldDB" id="A0A2X0IFB0"/>
<sequence length="386" mass="39834">MLRRSAVKAVAGLMVAAGATGMGLAVPAAAAVGSDYGHWSLSGGGGSITFPVRGFPDASFTTTSASPSTPSGASTYLNDATPFGAEFGSSKNHDYLLMRTARGGAPSVTTVTFDTPAPAGHWGFALGDIDADRVRIHAVDENGAEVSAADLGWQDSFNYCDSTPRPGSCTRGPFTDKPVWHEGRSTLVGHVVDTDGAAGWFKPTVALRSITFEFSVQSGIPVGQIWMAAHPGPEPSPSPTLSPSSSTPTSQAPPEKVDLPSGSTTAVIPVPPINGLPVTHVQVLKQPAHGTVHVHDGMLVYHAEPGCPPRGADRLTYSAHNRKGQTATRKARIVYKACEPPTLAETGADAHTVVPLALGAAGLLTAGGALVLVSRRRSRASRGEHS</sequence>